<sequence length="86" mass="9868">MRRGVAVQIKRLYELSLVRTLKTSPCGHNLARTHYWKYAAQTRCALHIWAQTGLAIARRPKPTREERSSCSRVARMLRNVSMASIS</sequence>
<dbReference type="Proteomes" id="UP000317901">
    <property type="component" value="Unassembled WGS sequence"/>
</dbReference>
<dbReference type="Proteomes" id="UP000318428">
    <property type="component" value="Unassembled WGS sequence"/>
</dbReference>
<dbReference type="EMBL" id="VFIO01000002">
    <property type="protein sequence ID" value="TWR91301.1"/>
    <property type="molecule type" value="Genomic_DNA"/>
</dbReference>
<accession>A0A5C5PXM4</accession>
<comment type="caution">
    <text evidence="2">The sequence shown here is derived from an EMBL/GenBank/DDBJ whole genome shotgun (WGS) entry which is preliminary data.</text>
</comment>
<evidence type="ECO:0000313" key="3">
    <source>
        <dbReference type="Proteomes" id="UP000317901"/>
    </source>
</evidence>
<evidence type="ECO:0000313" key="4">
    <source>
        <dbReference type="Proteomes" id="UP000318428"/>
    </source>
</evidence>
<keyword evidence="4" id="KW-1185">Reference proteome</keyword>
<reference evidence="3 4" key="1">
    <citation type="submission" date="2019-06" db="EMBL/GenBank/DDBJ databases">
        <title>Pseudomonas bimorpha sp. nov. isolated from bovine raw milk and skim milk concentrate.</title>
        <authorList>
            <person name="Hofmann K."/>
            <person name="Huptas C."/>
            <person name="Doll E."/>
            <person name="Scherer S."/>
            <person name="Wenning M."/>
        </authorList>
    </citation>
    <scope>NUCLEOTIDE SEQUENCE [LARGE SCALE GENOMIC DNA]</scope>
    <source>
        <strain evidence="1 4">DSM 108989</strain>
        <strain evidence="2 3">DSM 108990</strain>
    </source>
</reference>
<organism evidence="2 3">
    <name type="scientific">Pseudomonas saxonica</name>
    <dbReference type="NCBI Taxonomy" id="2600598"/>
    <lineage>
        <taxon>Bacteria</taxon>
        <taxon>Pseudomonadati</taxon>
        <taxon>Pseudomonadota</taxon>
        <taxon>Gammaproteobacteria</taxon>
        <taxon>Pseudomonadales</taxon>
        <taxon>Pseudomonadaceae</taxon>
        <taxon>Pseudomonas</taxon>
    </lineage>
</organism>
<evidence type="ECO:0000313" key="1">
    <source>
        <dbReference type="EMBL" id="TWR91301.1"/>
    </source>
</evidence>
<dbReference type="EMBL" id="VFIP01000019">
    <property type="protein sequence ID" value="TWR94187.1"/>
    <property type="molecule type" value="Genomic_DNA"/>
</dbReference>
<proteinExistence type="predicted"/>
<dbReference type="AlphaFoldDB" id="A0A5C5PXM4"/>
<evidence type="ECO:0000313" key="2">
    <source>
        <dbReference type="EMBL" id="TWR94187.1"/>
    </source>
</evidence>
<protein>
    <submittedName>
        <fullName evidence="2">Uncharacterized protein</fullName>
    </submittedName>
</protein>
<name>A0A5C5PXM4_9PSED</name>
<gene>
    <name evidence="2" type="ORF">FJD37_11720</name>
    <name evidence="1" type="ORF">FJD38_09565</name>
</gene>